<keyword evidence="2" id="KW-0812">Transmembrane</keyword>
<reference evidence="6 10" key="6">
    <citation type="submission" date="2019-04" db="EMBL/GenBank/DDBJ databases">
        <title>Methylomes of two halophilic Archaea, Haloarcula marismortui and Haloferax mediterranei.</title>
        <authorList>
            <person name="DasSarma S."/>
            <person name="DasSarma P."/>
            <person name="DasSarma S."/>
            <person name="Fomenkov A."/>
            <person name="Vincze T."/>
            <person name="Anton B.P."/>
            <person name="Roberts R.J."/>
        </authorList>
    </citation>
    <scope>NUCLEOTIDE SEQUENCE [LARGE SCALE GENOMIC DNA]</scope>
    <source>
        <strain evidence="6">ATCC 33500</strain>
        <strain evidence="10">ATCC 33500 / DSM 1411 / JCM 8866 / NBRC 14739 / NCIMB 2177 / R-4</strain>
    </source>
</reference>
<gene>
    <name evidence="3" type="ordered locus">HFX_1307</name>
    <name evidence="4" type="ORF">BM92_02650</name>
    <name evidence="5" type="ORF">C439_03970</name>
    <name evidence="6" type="ORF">E6P09_09545</name>
</gene>
<reference evidence="5 8" key="3">
    <citation type="journal article" date="2014" name="PLoS Genet.">
        <title>Phylogenetically driven sequencing of extremely halophilic archaea reveals strategies for static and dynamic osmo-response.</title>
        <authorList>
            <person name="Becker E.A."/>
            <person name="Seitzer P.M."/>
            <person name="Tritt A."/>
            <person name="Larsen D."/>
            <person name="Krusor M."/>
            <person name="Yao A.I."/>
            <person name="Wu D."/>
            <person name="Madern D."/>
            <person name="Eisen J.A."/>
            <person name="Darling A.E."/>
            <person name="Facciotti M.T."/>
        </authorList>
    </citation>
    <scope>NUCLEOTIDE SEQUENCE [LARGE SCALE GENOMIC DNA]</scope>
    <source>
        <strain evidence="5">ATCC 33500</strain>
        <strain evidence="8">ATCC 33500 / DSM 1411 / JCM 8866 / NBRC 14739 / NCIMB 2177 / R-4</strain>
    </source>
</reference>
<dbReference type="OrthoDB" id="299561at2157"/>
<protein>
    <submittedName>
        <fullName evidence="3">Uncharacterized protein</fullName>
    </submittedName>
</protein>
<feature type="region of interest" description="Disordered" evidence="1">
    <location>
        <begin position="1"/>
        <end position="21"/>
    </location>
</feature>
<dbReference type="GeneID" id="40156660"/>
<reference evidence="3" key="5">
    <citation type="submission" date="2014-05" db="EMBL/GenBank/DDBJ databases">
        <authorList>
            <person name="Wang L."/>
            <person name="Yang H."/>
            <person name="Xiang H."/>
        </authorList>
    </citation>
    <scope>NUCLEOTIDE SEQUENCE</scope>
    <source>
        <strain evidence="3">CGMCC 1.2087</strain>
    </source>
</reference>
<dbReference type="Proteomes" id="UP000027075">
    <property type="component" value="Chromosome"/>
</dbReference>
<dbReference type="Proteomes" id="UP000011603">
    <property type="component" value="Unassembled WGS sequence"/>
</dbReference>
<reference evidence="3 7" key="2">
    <citation type="journal article" date="2012" name="J. Bacteriol.">
        <title>Complete genome sequence of the metabolically versatile halophilic archaeon Haloferax mediterranei, a poly(3-hydroxybutyrate-co-3-hydroxyvalerate) producer.</title>
        <authorList>
            <person name="Han J."/>
            <person name="Zhang F."/>
            <person name="Hou J."/>
            <person name="Liu X."/>
            <person name="Li M."/>
            <person name="Liu H."/>
            <person name="Cai L."/>
            <person name="Zhang B."/>
            <person name="Chen Y."/>
            <person name="Zhou J."/>
            <person name="Hu S."/>
            <person name="Xiang H."/>
        </authorList>
    </citation>
    <scope>NUCLEOTIDE SEQUENCE [LARGE SCALE GENOMIC DNA]</scope>
    <source>
        <strain evidence="7">ATCC 33500 / DSM 1411 / JCM 8866 / NBRC 14739 / NCIMB 2177 / R-4</strain>
        <strain evidence="3">CGMCC 1.2087</strain>
    </source>
</reference>
<keyword evidence="2" id="KW-0472">Membrane</keyword>
<reference evidence="3" key="1">
    <citation type="journal article" date="2012" name="Appl. Environ. Microbiol.">
        <title>Identification of the haloarchaeal phasin (PhaP) that functions in polyhydroxyalkanoate accumulation and granule formation in Haloferax mediterranei.</title>
        <authorList>
            <person name="Cai S."/>
            <person name="Cai L."/>
            <person name="Liu H."/>
            <person name="Liu X."/>
            <person name="Han J."/>
            <person name="Zhou J."/>
            <person name="Xiang H."/>
        </authorList>
    </citation>
    <scope>NUCLEOTIDE SEQUENCE</scope>
    <source>
        <strain evidence="3">CGMCC 1.2087</strain>
    </source>
</reference>
<dbReference type="PaxDb" id="523841-HFX_1307"/>
<keyword evidence="2" id="KW-1133">Transmembrane helix</keyword>
<organism evidence="3 7">
    <name type="scientific">Haloferax mediterranei (strain ATCC 33500 / DSM 1411 / JCM 8866 / NBRC 14739 / NCIMB 2177 / R-4)</name>
    <name type="common">Halobacterium mediterranei</name>
    <dbReference type="NCBI Taxonomy" id="523841"/>
    <lineage>
        <taxon>Archaea</taxon>
        <taxon>Methanobacteriati</taxon>
        <taxon>Methanobacteriota</taxon>
        <taxon>Stenosarchaea group</taxon>
        <taxon>Halobacteria</taxon>
        <taxon>Halobacteriales</taxon>
        <taxon>Haloferacaceae</taxon>
        <taxon>Haloferax</taxon>
    </lineage>
</organism>
<evidence type="ECO:0000313" key="7">
    <source>
        <dbReference type="Proteomes" id="UP000006469"/>
    </source>
</evidence>
<sequence>MTDNDPLDPTDDPTSTDDEQTSFRARLDETFAGTAETGKKLGESSGKVTAMALKGLLSLVAIPLYLVLRIVPKSHKLGEALVDAGYKTMLKTTGADTIVNTIYGDGVVKPIAGSWHSDEHEFQTTDGQAYKADRLGFPYRQNGKYSMVWALREGREITDPLEAYMGAQRRLGNYDEHLRTDGSGKDVAIHAETDRYEGRALSFRDGWRLFGSKVTQQDMKRQETRGKLAELDWSTRQQLYLVLIFAGGLALGMFGPALATSIAGGGGGGGIGGGISLPLFVSALPGVF</sequence>
<dbReference type="STRING" id="523841.HFX_1307"/>
<evidence type="ECO:0000313" key="10">
    <source>
        <dbReference type="Proteomes" id="UP000299011"/>
    </source>
</evidence>
<accession>I3R459</accession>
<dbReference type="RefSeq" id="WP_004057230.1">
    <property type="nucleotide sequence ID" value="NC_017941.2"/>
</dbReference>
<dbReference type="Proteomes" id="UP000299011">
    <property type="component" value="Chromosome"/>
</dbReference>
<feature type="transmembrane region" description="Helical" evidence="2">
    <location>
        <begin position="48"/>
        <end position="68"/>
    </location>
</feature>
<dbReference type="AlphaFoldDB" id="I3R459"/>
<evidence type="ECO:0000313" key="4">
    <source>
        <dbReference type="EMBL" id="AHZ21622.1"/>
    </source>
</evidence>
<feature type="transmembrane region" description="Helical" evidence="2">
    <location>
        <begin position="239"/>
        <end position="263"/>
    </location>
</feature>
<dbReference type="EMBL" id="CP001868">
    <property type="protein sequence ID" value="AFK19019.1"/>
    <property type="molecule type" value="Genomic_DNA"/>
</dbReference>
<keyword evidence="8" id="KW-1185">Reference proteome</keyword>
<dbReference type="EMBL" id="AOLO01000005">
    <property type="protein sequence ID" value="EMA03539.1"/>
    <property type="molecule type" value="Genomic_DNA"/>
</dbReference>
<evidence type="ECO:0000313" key="3">
    <source>
        <dbReference type="EMBL" id="AFK19019.1"/>
    </source>
</evidence>
<feature type="compositionally biased region" description="Acidic residues" evidence="1">
    <location>
        <begin position="1"/>
        <end position="20"/>
    </location>
</feature>
<evidence type="ECO:0000313" key="6">
    <source>
        <dbReference type="EMBL" id="QCQ75495.1"/>
    </source>
</evidence>
<name>I3R459_HALMT</name>
<reference evidence="4 9" key="4">
    <citation type="submission" date="2014-04" db="EMBL/GenBank/DDBJ databases">
        <title>Transcriptional profiles of Haloferax mediterranei on the basis of nitrogen availability.</title>
        <authorList>
            <person name="Bautista V."/>
        </authorList>
    </citation>
    <scope>NUCLEOTIDE SEQUENCE [LARGE SCALE GENOMIC DNA]</scope>
    <source>
        <strain evidence="4">ATCC 33500</strain>
        <strain evidence="9">ATCC 33500 / DSM 1411 / JCM 8866 / NBRC 14739 / NCIMB 2177 / R-4</strain>
    </source>
</reference>
<feature type="transmembrane region" description="Helical" evidence="2">
    <location>
        <begin position="269"/>
        <end position="287"/>
    </location>
</feature>
<evidence type="ECO:0000313" key="9">
    <source>
        <dbReference type="Proteomes" id="UP000027075"/>
    </source>
</evidence>
<evidence type="ECO:0000256" key="1">
    <source>
        <dbReference type="SAM" id="MobiDB-lite"/>
    </source>
</evidence>
<dbReference type="EMBL" id="CP007551">
    <property type="protein sequence ID" value="AHZ21622.1"/>
    <property type="molecule type" value="Genomic_DNA"/>
</dbReference>
<evidence type="ECO:0000313" key="8">
    <source>
        <dbReference type="Proteomes" id="UP000011603"/>
    </source>
</evidence>
<dbReference type="KEGG" id="hme:HFX_1307"/>
<proteinExistence type="predicted"/>
<evidence type="ECO:0000256" key="2">
    <source>
        <dbReference type="SAM" id="Phobius"/>
    </source>
</evidence>
<dbReference type="EMBL" id="CP039139">
    <property type="protein sequence ID" value="QCQ75495.1"/>
    <property type="molecule type" value="Genomic_DNA"/>
</dbReference>
<evidence type="ECO:0000313" key="5">
    <source>
        <dbReference type="EMBL" id="EMA03539.1"/>
    </source>
</evidence>
<dbReference type="HOGENOM" id="CLU_965075_0_0_2"/>
<dbReference type="Proteomes" id="UP000006469">
    <property type="component" value="Chromosome"/>
</dbReference>
<dbReference type="PATRIC" id="fig|523841.21.peg.803"/>